<gene>
    <name evidence="5" type="ORF">GOM49_15835</name>
</gene>
<dbReference type="SUPFAM" id="SSF46785">
    <property type="entry name" value="Winged helix' DNA-binding domain"/>
    <property type="match status" value="1"/>
</dbReference>
<name>A0A6I6F7P6_9CLOT</name>
<keyword evidence="2" id="KW-0238">DNA-binding</keyword>
<organism evidence="5 6">
    <name type="scientific">Clostridium bovifaecis</name>
    <dbReference type="NCBI Taxonomy" id="2184719"/>
    <lineage>
        <taxon>Bacteria</taxon>
        <taxon>Bacillati</taxon>
        <taxon>Bacillota</taxon>
        <taxon>Clostridia</taxon>
        <taxon>Eubacteriales</taxon>
        <taxon>Clostridiaceae</taxon>
        <taxon>Clostridium</taxon>
    </lineage>
</organism>
<dbReference type="Proteomes" id="UP000422764">
    <property type="component" value="Chromosome"/>
</dbReference>
<sequence length="143" mass="16375">MDDNLNNLGYLLNKSSNLMKWELNRELEKLELTASQWAVLKDVHVQSSLGENTTPASIALRLNVERPTMSGIINRLLKGGWIKVIKNPEDKRSQIIKLTERAEEIILKAEMINIKIIEQALNGFSKKDIQDLYSYLARIIDNL</sequence>
<keyword evidence="3" id="KW-0804">Transcription</keyword>
<dbReference type="InterPro" id="IPR036390">
    <property type="entry name" value="WH_DNA-bd_sf"/>
</dbReference>
<keyword evidence="1" id="KW-0805">Transcription regulation</keyword>
<dbReference type="PRINTS" id="PR00598">
    <property type="entry name" value="HTHMARR"/>
</dbReference>
<evidence type="ECO:0000256" key="2">
    <source>
        <dbReference type="ARBA" id="ARBA00023125"/>
    </source>
</evidence>
<proteinExistence type="predicted"/>
<evidence type="ECO:0000256" key="1">
    <source>
        <dbReference type="ARBA" id="ARBA00023015"/>
    </source>
</evidence>
<dbReference type="InterPro" id="IPR036388">
    <property type="entry name" value="WH-like_DNA-bd_sf"/>
</dbReference>
<dbReference type="PANTHER" id="PTHR42756:SF1">
    <property type="entry name" value="TRANSCRIPTIONAL REPRESSOR OF EMRAB OPERON"/>
    <property type="match status" value="1"/>
</dbReference>
<dbReference type="InterPro" id="IPR023187">
    <property type="entry name" value="Tscrpt_reg_MarR-type_CS"/>
</dbReference>
<dbReference type="GO" id="GO:0003700">
    <property type="term" value="F:DNA-binding transcription factor activity"/>
    <property type="evidence" value="ECO:0007669"/>
    <property type="project" value="InterPro"/>
</dbReference>
<dbReference type="GO" id="GO:0003677">
    <property type="term" value="F:DNA binding"/>
    <property type="evidence" value="ECO:0007669"/>
    <property type="project" value="UniProtKB-KW"/>
</dbReference>
<dbReference type="InterPro" id="IPR000835">
    <property type="entry name" value="HTH_MarR-typ"/>
</dbReference>
<dbReference type="Pfam" id="PF01047">
    <property type="entry name" value="MarR"/>
    <property type="match status" value="1"/>
</dbReference>
<dbReference type="PROSITE" id="PS50995">
    <property type="entry name" value="HTH_MARR_2"/>
    <property type="match status" value="1"/>
</dbReference>
<accession>A0A6I6F7P6</accession>
<reference evidence="5 6" key="1">
    <citation type="submission" date="2019-12" db="EMBL/GenBank/DDBJ databases">
        <title>Genome sequenceing of Clostridium bovifaecis.</title>
        <authorList>
            <person name="Yao Y."/>
        </authorList>
    </citation>
    <scope>NUCLEOTIDE SEQUENCE [LARGE SCALE GENOMIC DNA]</scope>
    <source>
        <strain evidence="5 6">BXX</strain>
    </source>
</reference>
<evidence type="ECO:0000313" key="6">
    <source>
        <dbReference type="Proteomes" id="UP000422764"/>
    </source>
</evidence>
<feature type="domain" description="HTH marR-type" evidence="4">
    <location>
        <begin position="5"/>
        <end position="141"/>
    </location>
</feature>
<evidence type="ECO:0000313" key="5">
    <source>
        <dbReference type="EMBL" id="QGU96368.1"/>
    </source>
</evidence>
<keyword evidence="6" id="KW-1185">Reference proteome</keyword>
<evidence type="ECO:0000259" key="4">
    <source>
        <dbReference type="PROSITE" id="PS50995"/>
    </source>
</evidence>
<protein>
    <submittedName>
        <fullName evidence="5">MarR family transcriptional regulator</fullName>
    </submittedName>
</protein>
<dbReference type="SMART" id="SM00347">
    <property type="entry name" value="HTH_MARR"/>
    <property type="match status" value="1"/>
</dbReference>
<dbReference type="EMBL" id="CP046522">
    <property type="protein sequence ID" value="QGU96368.1"/>
    <property type="molecule type" value="Genomic_DNA"/>
</dbReference>
<dbReference type="Gene3D" id="1.10.10.10">
    <property type="entry name" value="Winged helix-like DNA-binding domain superfamily/Winged helix DNA-binding domain"/>
    <property type="match status" value="1"/>
</dbReference>
<dbReference type="PROSITE" id="PS01117">
    <property type="entry name" value="HTH_MARR_1"/>
    <property type="match status" value="1"/>
</dbReference>
<dbReference type="PANTHER" id="PTHR42756">
    <property type="entry name" value="TRANSCRIPTIONAL REGULATOR, MARR"/>
    <property type="match status" value="1"/>
</dbReference>
<evidence type="ECO:0000256" key="3">
    <source>
        <dbReference type="ARBA" id="ARBA00023163"/>
    </source>
</evidence>
<dbReference type="AlphaFoldDB" id="A0A6I6F7P6"/>